<gene>
    <name evidence="7" type="ORF">F3Y22_tig00110429pilonHSYRG00660</name>
</gene>
<keyword evidence="8" id="KW-1185">Reference proteome</keyword>
<dbReference type="EMBL" id="VEPZ02000982">
    <property type="protein sequence ID" value="KAE8705320.1"/>
    <property type="molecule type" value="Genomic_DNA"/>
</dbReference>
<dbReference type="GO" id="GO:0048046">
    <property type="term" value="C:apoplast"/>
    <property type="evidence" value="ECO:0007669"/>
    <property type="project" value="UniProtKB-SubCell"/>
</dbReference>
<evidence type="ECO:0000256" key="5">
    <source>
        <dbReference type="ARBA" id="ARBA00023591"/>
    </source>
</evidence>
<comment type="caution">
    <text evidence="7">The sequence shown here is derived from an EMBL/GenBank/DDBJ whole genome shotgun (WGS) entry which is preliminary data.</text>
</comment>
<evidence type="ECO:0000256" key="1">
    <source>
        <dbReference type="ARBA" id="ARBA00004271"/>
    </source>
</evidence>
<dbReference type="InterPro" id="IPR044730">
    <property type="entry name" value="RNase_H-like_dom_plant"/>
</dbReference>
<proteinExistence type="inferred from homology"/>
<comment type="subcellular location">
    <subcellularLocation>
        <location evidence="1">Secreted</location>
        <location evidence="1">Extracellular space</location>
        <location evidence="1">Apoplast</location>
    </subcellularLocation>
</comment>
<dbReference type="InterPro" id="IPR052929">
    <property type="entry name" value="RNase_H-like_EbsB-rel"/>
</dbReference>
<evidence type="ECO:0000256" key="2">
    <source>
        <dbReference type="ARBA" id="ARBA00022523"/>
    </source>
</evidence>
<dbReference type="InterPro" id="IPR002156">
    <property type="entry name" value="RNaseH_domain"/>
</dbReference>
<evidence type="ECO:0000313" key="7">
    <source>
        <dbReference type="EMBL" id="KAE8705320.1"/>
    </source>
</evidence>
<evidence type="ECO:0000259" key="6">
    <source>
        <dbReference type="Pfam" id="PF13456"/>
    </source>
</evidence>
<protein>
    <recommendedName>
        <fullName evidence="6">RNase H type-1 domain-containing protein</fullName>
    </recommendedName>
</protein>
<dbReference type="CDD" id="cd06222">
    <property type="entry name" value="RNase_H_like"/>
    <property type="match status" value="1"/>
</dbReference>
<keyword evidence="4" id="KW-0732">Signal</keyword>
<comment type="similarity">
    <text evidence="5">Belongs to the EXORDIUM family.</text>
</comment>
<dbReference type="Pfam" id="PF04674">
    <property type="entry name" value="Phi_1"/>
    <property type="match status" value="1"/>
</dbReference>
<dbReference type="GO" id="GO:0004523">
    <property type="term" value="F:RNA-DNA hybrid ribonuclease activity"/>
    <property type="evidence" value="ECO:0007669"/>
    <property type="project" value="InterPro"/>
</dbReference>
<dbReference type="AlphaFoldDB" id="A0A6A3AL50"/>
<reference evidence="7" key="1">
    <citation type="submission" date="2019-09" db="EMBL/GenBank/DDBJ databases">
        <title>Draft genome information of white flower Hibiscus syriacus.</title>
        <authorList>
            <person name="Kim Y.-M."/>
        </authorList>
    </citation>
    <scope>NUCLEOTIDE SEQUENCE [LARGE SCALE GENOMIC DNA]</scope>
    <source>
        <strain evidence="7">YM2019G1</strain>
    </source>
</reference>
<dbReference type="GO" id="GO:0003676">
    <property type="term" value="F:nucleic acid binding"/>
    <property type="evidence" value="ECO:0007669"/>
    <property type="project" value="InterPro"/>
</dbReference>
<organism evidence="7 8">
    <name type="scientific">Hibiscus syriacus</name>
    <name type="common">Rose of Sharon</name>
    <dbReference type="NCBI Taxonomy" id="106335"/>
    <lineage>
        <taxon>Eukaryota</taxon>
        <taxon>Viridiplantae</taxon>
        <taxon>Streptophyta</taxon>
        <taxon>Embryophyta</taxon>
        <taxon>Tracheophyta</taxon>
        <taxon>Spermatophyta</taxon>
        <taxon>Magnoliopsida</taxon>
        <taxon>eudicotyledons</taxon>
        <taxon>Gunneridae</taxon>
        <taxon>Pentapetalae</taxon>
        <taxon>rosids</taxon>
        <taxon>malvids</taxon>
        <taxon>Malvales</taxon>
        <taxon>Malvaceae</taxon>
        <taxon>Malvoideae</taxon>
        <taxon>Hibiscus</taxon>
    </lineage>
</organism>
<evidence type="ECO:0000256" key="3">
    <source>
        <dbReference type="ARBA" id="ARBA00022525"/>
    </source>
</evidence>
<name>A0A6A3AL50_HIBSY</name>
<dbReference type="PANTHER" id="PTHR47074">
    <property type="entry name" value="BNAC02G40300D PROTEIN"/>
    <property type="match status" value="1"/>
</dbReference>
<accession>A0A6A3AL50</accession>
<dbReference type="PANTHER" id="PTHR47074:SF61">
    <property type="entry name" value="RNASE H TYPE-1 DOMAIN-CONTAINING PROTEIN"/>
    <property type="match status" value="1"/>
</dbReference>
<feature type="domain" description="RNase H type-1" evidence="6">
    <location>
        <begin position="94"/>
        <end position="200"/>
    </location>
</feature>
<keyword evidence="3" id="KW-0964">Secreted</keyword>
<sequence length="232" mass="25923">MLSVIGHEIAELATNPLVNAWYARQEPVAPVEIADFCEGIYGTGGGGSYTGQMLNDRDGRLITDNILVAYELLHCFKNRKYGRVGSFALKLDMRFIIRNELGLIMGFGVKSQPDFVLVFLAEARVVRHGLLFAAKLGFQLVTLESDSRTVIHKIKELGDDYSELQPVIWDIKAIALRFVCCRFSFSPRSSSQAAHAMASYGKKVVVDSFWIEEAPQEVSTFIDADRRNKPLT</sequence>
<dbReference type="InterPro" id="IPR006766">
    <property type="entry name" value="EXORDIUM-like"/>
</dbReference>
<dbReference type="InterPro" id="IPR036397">
    <property type="entry name" value="RNaseH_sf"/>
</dbReference>
<dbReference type="Proteomes" id="UP000436088">
    <property type="component" value="Unassembled WGS sequence"/>
</dbReference>
<evidence type="ECO:0000313" key="8">
    <source>
        <dbReference type="Proteomes" id="UP000436088"/>
    </source>
</evidence>
<dbReference type="Gene3D" id="3.30.420.10">
    <property type="entry name" value="Ribonuclease H-like superfamily/Ribonuclease H"/>
    <property type="match status" value="1"/>
</dbReference>
<evidence type="ECO:0000256" key="4">
    <source>
        <dbReference type="ARBA" id="ARBA00022729"/>
    </source>
</evidence>
<keyword evidence="2" id="KW-0052">Apoplast</keyword>
<dbReference type="Pfam" id="PF13456">
    <property type="entry name" value="RVT_3"/>
    <property type="match status" value="1"/>
</dbReference>